<evidence type="ECO:0000313" key="3">
    <source>
        <dbReference type="Proteomes" id="UP000008383"/>
    </source>
</evidence>
<accession>D4DEJ4</accession>
<comment type="caution">
    <text evidence="2">The sequence shown here is derived from an EMBL/GenBank/DDBJ whole genome shotgun (WGS) entry which is preliminary data.</text>
</comment>
<feature type="region of interest" description="Disordered" evidence="1">
    <location>
        <begin position="33"/>
        <end position="86"/>
    </location>
</feature>
<evidence type="ECO:0000256" key="1">
    <source>
        <dbReference type="SAM" id="MobiDB-lite"/>
    </source>
</evidence>
<dbReference type="AlphaFoldDB" id="D4DEJ4"/>
<dbReference type="RefSeq" id="XP_003020336.1">
    <property type="nucleotide sequence ID" value="XM_003020290.1"/>
</dbReference>
<organism evidence="2 3">
    <name type="scientific">Trichophyton verrucosum (strain HKI 0517)</name>
    <dbReference type="NCBI Taxonomy" id="663202"/>
    <lineage>
        <taxon>Eukaryota</taxon>
        <taxon>Fungi</taxon>
        <taxon>Dikarya</taxon>
        <taxon>Ascomycota</taxon>
        <taxon>Pezizomycotina</taxon>
        <taxon>Eurotiomycetes</taxon>
        <taxon>Eurotiomycetidae</taxon>
        <taxon>Onygenales</taxon>
        <taxon>Arthrodermataceae</taxon>
        <taxon>Trichophyton</taxon>
    </lineage>
</organism>
<name>D4DEJ4_TRIVH</name>
<dbReference type="GeneID" id="9584086"/>
<sequence length="86" mass="10159">MSVDVAAGRDGDVVVVMLEVVDVMMQARHRWSDDVEARQRIEERREKREEEEEETWEEDRKKKRRRSEDVISESESEPEAKAKSLA</sequence>
<dbReference type="HOGENOM" id="CLU_2499501_0_0_1"/>
<gene>
    <name evidence="2" type="ORF">TRV_05561</name>
</gene>
<protein>
    <submittedName>
        <fullName evidence="2">Uncharacterized protein</fullName>
    </submittedName>
</protein>
<dbReference type="EMBL" id="ACYE01000298">
    <property type="protein sequence ID" value="EFE39718.1"/>
    <property type="molecule type" value="Genomic_DNA"/>
</dbReference>
<reference evidence="3" key="1">
    <citation type="journal article" date="2011" name="Genome Biol.">
        <title>Comparative and functional genomics provide insights into the pathogenicity of dermatophytic fungi.</title>
        <authorList>
            <person name="Burmester A."/>
            <person name="Shelest E."/>
            <person name="Gloeckner G."/>
            <person name="Heddergott C."/>
            <person name="Schindler S."/>
            <person name="Staib P."/>
            <person name="Heidel A."/>
            <person name="Felder M."/>
            <person name="Petzold A."/>
            <person name="Szafranski K."/>
            <person name="Feuermann M."/>
            <person name="Pedruzzi I."/>
            <person name="Priebe S."/>
            <person name="Groth M."/>
            <person name="Winkler R."/>
            <person name="Li W."/>
            <person name="Kniemeyer O."/>
            <person name="Schroeckh V."/>
            <person name="Hertweck C."/>
            <person name="Hube B."/>
            <person name="White T.C."/>
            <person name="Platzer M."/>
            <person name="Guthke R."/>
            <person name="Heitman J."/>
            <person name="Woestemeyer J."/>
            <person name="Zipfel P.F."/>
            <person name="Monod M."/>
            <person name="Brakhage A.A."/>
        </authorList>
    </citation>
    <scope>NUCLEOTIDE SEQUENCE [LARGE SCALE GENOMIC DNA]</scope>
    <source>
        <strain evidence="3">HKI 0517</strain>
    </source>
</reference>
<evidence type="ECO:0000313" key="2">
    <source>
        <dbReference type="EMBL" id="EFE39718.1"/>
    </source>
</evidence>
<dbReference type="KEGG" id="tve:TRV_05561"/>
<dbReference type="Proteomes" id="UP000008383">
    <property type="component" value="Unassembled WGS sequence"/>
</dbReference>
<proteinExistence type="predicted"/>
<feature type="compositionally biased region" description="Basic and acidic residues" evidence="1">
    <location>
        <begin position="33"/>
        <end position="48"/>
    </location>
</feature>
<keyword evidence="3" id="KW-1185">Reference proteome</keyword>